<reference evidence="10 11" key="1">
    <citation type="submission" date="2021-12" db="EMBL/GenBank/DDBJ databases">
        <title>Discovery of the Pendulisporaceae a myxobacterial family with distinct sporulation behavior and unique specialized metabolism.</title>
        <authorList>
            <person name="Garcia R."/>
            <person name="Popoff A."/>
            <person name="Bader C.D."/>
            <person name="Loehr J."/>
            <person name="Walesch S."/>
            <person name="Walt C."/>
            <person name="Boldt J."/>
            <person name="Bunk B."/>
            <person name="Haeckl F.J.F.P.J."/>
            <person name="Gunesch A.P."/>
            <person name="Birkelbach J."/>
            <person name="Nuebel U."/>
            <person name="Pietschmann T."/>
            <person name="Bach T."/>
            <person name="Mueller R."/>
        </authorList>
    </citation>
    <scope>NUCLEOTIDE SEQUENCE [LARGE SCALE GENOMIC DNA]</scope>
    <source>
        <strain evidence="10 11">MSr12523</strain>
    </source>
</reference>
<dbReference type="InterPro" id="IPR036141">
    <property type="entry name" value="MukF_M_sp"/>
</dbReference>
<evidence type="ECO:0000313" key="10">
    <source>
        <dbReference type="EMBL" id="WXA99703.1"/>
    </source>
</evidence>
<organism evidence="10 11">
    <name type="scientific">Pendulispora brunnea</name>
    <dbReference type="NCBI Taxonomy" id="2905690"/>
    <lineage>
        <taxon>Bacteria</taxon>
        <taxon>Pseudomonadati</taxon>
        <taxon>Myxococcota</taxon>
        <taxon>Myxococcia</taxon>
        <taxon>Myxococcales</taxon>
        <taxon>Sorangiineae</taxon>
        <taxon>Pendulisporaceae</taxon>
        <taxon>Pendulispora</taxon>
    </lineage>
</organism>
<evidence type="ECO:0000256" key="7">
    <source>
        <dbReference type="SAM" id="MobiDB-lite"/>
    </source>
</evidence>
<dbReference type="InterPro" id="IPR033439">
    <property type="entry name" value="MukF_WHTH"/>
</dbReference>
<keyword evidence="11" id="KW-1185">Reference proteome</keyword>
<dbReference type="Gene3D" id="1.10.10.10">
    <property type="entry name" value="Winged helix-like DNA-binding domain superfamily/Winged helix DNA-binding domain"/>
    <property type="match status" value="1"/>
</dbReference>
<feature type="domain" description="Chromosome partition protein MukF middle" evidence="9">
    <location>
        <begin position="137"/>
        <end position="278"/>
    </location>
</feature>
<feature type="compositionally biased region" description="Basic and acidic residues" evidence="7">
    <location>
        <begin position="329"/>
        <end position="347"/>
    </location>
</feature>
<evidence type="ECO:0000256" key="1">
    <source>
        <dbReference type="ARBA" id="ARBA00022490"/>
    </source>
</evidence>
<keyword evidence="6" id="KW-0131">Cell cycle</keyword>
<dbReference type="Gene3D" id="1.20.58.590">
    <property type="entry name" value="Chromosome partition protein MukF, middle domain"/>
    <property type="match status" value="1"/>
</dbReference>
<evidence type="ECO:0000256" key="5">
    <source>
        <dbReference type="ARBA" id="ARBA00023067"/>
    </source>
</evidence>
<feature type="domain" description="Chromosome partition protein MukF winged-helix" evidence="8">
    <location>
        <begin position="12"/>
        <end position="115"/>
    </location>
</feature>
<name>A0ABZ2KM20_9BACT</name>
<evidence type="ECO:0000256" key="6">
    <source>
        <dbReference type="ARBA" id="ARBA00023306"/>
    </source>
</evidence>
<dbReference type="Pfam" id="PF17192">
    <property type="entry name" value="MukF_M"/>
    <property type="match status" value="1"/>
</dbReference>
<dbReference type="CDD" id="cd16335">
    <property type="entry name" value="MukF_N"/>
    <property type="match status" value="1"/>
</dbReference>
<accession>A0ABZ2KM20</accession>
<evidence type="ECO:0000256" key="2">
    <source>
        <dbReference type="ARBA" id="ARBA00022618"/>
    </source>
</evidence>
<proteinExistence type="predicted"/>
<keyword evidence="2" id="KW-0132">Cell division</keyword>
<dbReference type="SUPFAM" id="SSF140570">
    <property type="entry name" value="MukF C-terminal domain-like"/>
    <property type="match status" value="1"/>
</dbReference>
<sequence>MNPNRVLASLAQRGPSLDLSTLDLCFLAALHLRAESAAMTSFSEEQLADVFEQVESVLAAAAEPGQPAKQRRSTHAIRRLREQRMIARVDGAGIVRAGEYALTRLANGIIEFFLEDDTLTRDSLTVLTRSLLVGLGEILTAAKAAHTEEEWRMGVISPLRVTMGDLANGIERRQCGFDLQQEEFQREIAGLLHADWFGAVARCQELLESTSGTLNELNQILLRDTHQLQSLLQDIQEHAAEAGVADAEGAARTVVDQVDRIAAWGSARQRAWSEYYQYVHRYLRDVVRLDPARTLTHRLREHLAGTAGKQFALTLASAPPIRLLREVEIPPEEKPPVRRPRKEREQGLADAPAENPQAILEARVRGALAEGARALGVVTERVIAEVAEEERFVTTGRVAQAVARLGDPEATAERAWVPMQDGLMIEEWTVRVVAEPESQPEKEAS</sequence>
<dbReference type="Pfam" id="PF03882">
    <property type="entry name" value="WHD_KicB"/>
    <property type="match status" value="1"/>
</dbReference>
<keyword evidence="1" id="KW-0963">Cytoplasm</keyword>
<dbReference type="RefSeq" id="WP_394850345.1">
    <property type="nucleotide sequence ID" value="NZ_CP089982.1"/>
</dbReference>
<dbReference type="Proteomes" id="UP001379533">
    <property type="component" value="Chromosome"/>
</dbReference>
<keyword evidence="3" id="KW-0159">Chromosome partition</keyword>
<evidence type="ECO:0000256" key="4">
    <source>
        <dbReference type="ARBA" id="ARBA00022837"/>
    </source>
</evidence>
<keyword evidence="5" id="KW-0226">DNA condensation</keyword>
<dbReference type="InterPro" id="IPR033440">
    <property type="entry name" value="MukF_M"/>
</dbReference>
<feature type="region of interest" description="Disordered" evidence="7">
    <location>
        <begin position="329"/>
        <end position="355"/>
    </location>
</feature>
<dbReference type="SUPFAM" id="SSF46785">
    <property type="entry name" value="Winged helix' DNA-binding domain"/>
    <property type="match status" value="1"/>
</dbReference>
<gene>
    <name evidence="10" type="ORF">LZC95_23170</name>
</gene>
<dbReference type="InterPro" id="IPR036388">
    <property type="entry name" value="WH-like_DNA-bd_sf"/>
</dbReference>
<evidence type="ECO:0000259" key="8">
    <source>
        <dbReference type="Pfam" id="PF03882"/>
    </source>
</evidence>
<evidence type="ECO:0000256" key="3">
    <source>
        <dbReference type="ARBA" id="ARBA00022829"/>
    </source>
</evidence>
<dbReference type="EMBL" id="CP089982">
    <property type="protein sequence ID" value="WXA99703.1"/>
    <property type="molecule type" value="Genomic_DNA"/>
</dbReference>
<evidence type="ECO:0000313" key="11">
    <source>
        <dbReference type="Proteomes" id="UP001379533"/>
    </source>
</evidence>
<protein>
    <submittedName>
        <fullName evidence="10">Condensin subunit MukF</fullName>
    </submittedName>
</protein>
<dbReference type="InterPro" id="IPR036390">
    <property type="entry name" value="WH_DNA-bd_sf"/>
</dbReference>
<evidence type="ECO:0000259" key="9">
    <source>
        <dbReference type="Pfam" id="PF17192"/>
    </source>
</evidence>
<keyword evidence="4" id="KW-0106">Calcium</keyword>